<feature type="compositionally biased region" description="Basic and acidic residues" evidence="1">
    <location>
        <begin position="1277"/>
        <end position="1305"/>
    </location>
</feature>
<feature type="compositionally biased region" description="Basic and acidic residues" evidence="1">
    <location>
        <begin position="102"/>
        <end position="120"/>
    </location>
</feature>
<name>A0AAD2G8P2_9STRA</name>
<feature type="compositionally biased region" description="Polar residues" evidence="1">
    <location>
        <begin position="933"/>
        <end position="953"/>
    </location>
</feature>
<feature type="compositionally biased region" description="Polar residues" evidence="1">
    <location>
        <begin position="571"/>
        <end position="582"/>
    </location>
</feature>
<gene>
    <name evidence="2" type="ORF">CYCCA115_LOCUS21973</name>
</gene>
<sequence length="1387" mass="152355">MAGSAILPMNHATETKSAGSNSYTASSISGPSGGYGTTHNSQHSGDETTVSGVTLPTVLVEEPPKPPPPERNESFSRRSPSRRESHRSQTRRVSHISAVEEPSSREFSGRGSSSRRESLHRSGSFSRESVQRSGSFSKRSQSRRGSHRSQSRRGSHRSNSNRSNRSKRRIDGEYSSSSSDSSTSSWTAGESRRSLGQATASSSSASTIFESLGDSEESSDMEEASSISYEEDEDDEMDDDGDTDEDSDDDGSFPVISFPDSNSVVSGLTTLDVDFDVSRLTLLRDELNELKQKAVAEGDELSKEELIRCLERLQNIQKDVLQDVDIEEKSVAGDIKESFRVGKTKGEEASKTSDFSSEWESDTEKELDVAKTAMAERKELSEAQLTTTSSPKIVEENKKSRKIKKQVSQEVSEAATPRANNKASKPEIPPKKKKKKLKKKIKKRRPENPDADANTADADDDATPKVKTKKKRATGTKPKKKRKSKEKKRGSKSKRKSDGDKIVDDITTDEEDLDMDQKYVALNDQHDVDDTDKTPKRRTKKGLVSMDGEGKSKSPSYIKTHSERFFRHPLFQSNTVVPTSPGVTEPVDGDLNGSPSAFPRRSLEQRENSRRSGRSLPVVPDTDPNAAKRRTLPRFMSSRNVTPSPGKSPGKLQKKMFSNPSLGIYVSAPTPPATPPTVKTKSMSQAPLTAPAAGKRRSMSRFMHAVGRDSDKPESQTSRNSNKSPKRNSKQRKEEVDTGDETDHAVMDTDRSTRRHRGSSLGRLFNGRGRAESPTRTHANKKALRDSKQEKEELNHTDHAVADTERSTRNKRSGSLGSIFNSSRTTDSPSSIYSSKRSIRGRKSKQEKELNETDHAVADTDRSTRKQRSGSLGRLFIGRGSGHSLSSSMHMPPAARDVRDVSSPSDTPRNFSEAPATDRSTRSQHSIGRLFNNGRSHSPSSFKVRKPQSSSTLDDVDEISSPSAADVQKQSVGHGIPQTDPNAGARRSLGRLFKAGGEAPSSPQSMYNRRSMRSMRTMRTSGHSTNPQRSTSVRTERTTSIRGDEPSPTGLQLRKRHARNSGGSMRSRRTLGGEVPTTDARNSGGSMRSRRTLGGEVPTTDSAPATRQAFPSYSNIRGRSVSPSSMRSSKQYEQPEGSPGPRLVKGRKASRPSFVPKTAPVGPKSRVSMTSHTQSSQYSGGSFPMVPDLSGSGDEMEDREVLDSSSRRSSRHSSRYVYMDSSGHLNSMDPHSTADDQLDLDRTTAHSNDEKGGRKARRGGRKNTLSPSPRQRLKKNKGADEDAAKSLARAKERREQLLSKEKDESSESANGVGRAPRKKKSLVKTNKSSRNKKADMYRDEKEGGTEPTEQDAPKASARSSGSSRGIRSISNLVTRMRRNKAQETIDC</sequence>
<feature type="compositionally biased region" description="Low complexity" evidence="1">
    <location>
        <begin position="198"/>
        <end position="212"/>
    </location>
</feature>
<feature type="compositionally biased region" description="Basic and acidic residues" evidence="1">
    <location>
        <begin position="1239"/>
        <end position="1253"/>
    </location>
</feature>
<organism evidence="2 3">
    <name type="scientific">Cylindrotheca closterium</name>
    <dbReference type="NCBI Taxonomy" id="2856"/>
    <lineage>
        <taxon>Eukaryota</taxon>
        <taxon>Sar</taxon>
        <taxon>Stramenopiles</taxon>
        <taxon>Ochrophyta</taxon>
        <taxon>Bacillariophyta</taxon>
        <taxon>Bacillariophyceae</taxon>
        <taxon>Bacillariophycidae</taxon>
        <taxon>Bacillariales</taxon>
        <taxon>Bacillariaceae</taxon>
        <taxon>Cylindrotheca</taxon>
    </lineage>
</organism>
<feature type="compositionally biased region" description="Basic and acidic residues" evidence="1">
    <location>
        <begin position="524"/>
        <end position="534"/>
    </location>
</feature>
<dbReference type="EMBL" id="CAKOGP040002280">
    <property type="protein sequence ID" value="CAJ1966389.1"/>
    <property type="molecule type" value="Genomic_DNA"/>
</dbReference>
<feature type="compositionally biased region" description="Acidic residues" evidence="1">
    <location>
        <begin position="213"/>
        <end position="251"/>
    </location>
</feature>
<evidence type="ECO:0000313" key="3">
    <source>
        <dbReference type="Proteomes" id="UP001295423"/>
    </source>
</evidence>
<feature type="compositionally biased region" description="Basic residues" evidence="1">
    <location>
        <begin position="431"/>
        <end position="445"/>
    </location>
</feature>
<feature type="compositionally biased region" description="Basic and acidic residues" evidence="1">
    <location>
        <begin position="783"/>
        <end position="808"/>
    </location>
</feature>
<feature type="compositionally biased region" description="Polar residues" evidence="1">
    <location>
        <begin position="1167"/>
        <end position="1180"/>
    </location>
</feature>
<feature type="compositionally biased region" description="Polar residues" evidence="1">
    <location>
        <begin position="15"/>
        <end position="30"/>
    </location>
</feature>
<dbReference type="Proteomes" id="UP001295423">
    <property type="component" value="Unassembled WGS sequence"/>
</dbReference>
<feature type="region of interest" description="Disordered" evidence="1">
    <location>
        <begin position="1"/>
        <end position="259"/>
    </location>
</feature>
<feature type="compositionally biased region" description="Basic and acidic residues" evidence="1">
    <location>
        <begin position="62"/>
        <end position="87"/>
    </location>
</feature>
<comment type="caution">
    <text evidence="2">The sequence shown here is derived from an EMBL/GenBank/DDBJ whole genome shotgun (WGS) entry which is preliminary data.</text>
</comment>
<feature type="compositionally biased region" description="Basic residues" evidence="1">
    <location>
        <begin position="466"/>
        <end position="495"/>
    </location>
</feature>
<feature type="compositionally biased region" description="Basic and acidic residues" evidence="1">
    <location>
        <begin position="362"/>
        <end position="381"/>
    </location>
</feature>
<feature type="compositionally biased region" description="Basic and acidic residues" evidence="1">
    <location>
        <begin position="601"/>
        <end position="610"/>
    </location>
</feature>
<feature type="compositionally biased region" description="Low complexity" evidence="1">
    <location>
        <begin position="882"/>
        <end position="895"/>
    </location>
</feature>
<evidence type="ECO:0000313" key="2">
    <source>
        <dbReference type="EMBL" id="CAJ1966389.1"/>
    </source>
</evidence>
<feature type="compositionally biased region" description="Low complexity" evidence="1">
    <location>
        <begin position="1355"/>
        <end position="1370"/>
    </location>
</feature>
<proteinExistence type="predicted"/>
<feature type="compositionally biased region" description="Basic and acidic residues" evidence="1">
    <location>
        <begin position="1034"/>
        <end position="1045"/>
    </location>
</feature>
<protein>
    <submittedName>
        <fullName evidence="2">Uncharacterized protein</fullName>
    </submittedName>
</protein>
<feature type="compositionally biased region" description="Polar residues" evidence="1">
    <location>
        <begin position="813"/>
        <end position="827"/>
    </location>
</feature>
<accession>A0AAD2G8P2</accession>
<feature type="compositionally biased region" description="Basic residues" evidence="1">
    <location>
        <begin position="140"/>
        <end position="156"/>
    </location>
</feature>
<feature type="compositionally biased region" description="Basic residues" evidence="1">
    <location>
        <begin position="1315"/>
        <end position="1331"/>
    </location>
</feature>
<feature type="compositionally biased region" description="Polar residues" evidence="1">
    <location>
        <begin position="960"/>
        <end position="971"/>
    </location>
</feature>
<feature type="compositionally biased region" description="Basic and acidic residues" evidence="1">
    <location>
        <begin position="731"/>
        <end position="752"/>
    </location>
</feature>
<feature type="compositionally biased region" description="Low complexity" evidence="1">
    <location>
        <begin position="1117"/>
        <end position="1129"/>
    </location>
</feature>
<feature type="compositionally biased region" description="Low complexity" evidence="1">
    <location>
        <begin position="175"/>
        <end position="185"/>
    </location>
</feature>
<feature type="compositionally biased region" description="Basic and acidic residues" evidence="1">
    <location>
        <begin position="844"/>
        <end position="864"/>
    </location>
</feature>
<reference evidence="2" key="1">
    <citation type="submission" date="2023-08" db="EMBL/GenBank/DDBJ databases">
        <authorList>
            <person name="Audoor S."/>
            <person name="Bilcke G."/>
        </authorList>
    </citation>
    <scope>NUCLEOTIDE SEQUENCE</scope>
</reference>
<feature type="compositionally biased region" description="Polar residues" evidence="1">
    <location>
        <begin position="37"/>
        <end position="54"/>
    </location>
</feature>
<feature type="region of interest" description="Disordered" evidence="1">
    <location>
        <begin position="341"/>
        <end position="1387"/>
    </location>
</feature>
<keyword evidence="3" id="KW-1185">Reference proteome</keyword>
<evidence type="ECO:0000256" key="1">
    <source>
        <dbReference type="SAM" id="MobiDB-lite"/>
    </source>
</evidence>
<feature type="compositionally biased region" description="Basic and acidic residues" evidence="1">
    <location>
        <begin position="1332"/>
        <end position="1344"/>
    </location>
</feature>
<feature type="compositionally biased region" description="Basic and acidic residues" evidence="1">
    <location>
        <begin position="341"/>
        <end position="351"/>
    </location>
</feature>
<feature type="compositionally biased region" description="Polar residues" evidence="1">
    <location>
        <begin position="1099"/>
        <end position="1115"/>
    </location>
</feature>
<feature type="compositionally biased region" description="Polar residues" evidence="1">
    <location>
        <begin position="125"/>
        <end position="136"/>
    </location>
</feature>